<sequence>MPQTRMNTGIMNKVNFTNVDQLPCTITSLHFKDNPEDRLFIHQESIFSLEQIQWIIANLKQLESLWLQLLTEEQIENDVEGEADNEDEEENDNDDEDDFWEELEIPELQNIFHQQIENIERLEVQQNMNVPTFRELISMPKLTDMKFDMLIAGEHRPILAVEFGPRYYVPLQSISPMDIQEYIDVCEQDQRIMFNVNEVEAFPFRFTELSITRGY</sequence>
<evidence type="ECO:0000313" key="1">
    <source>
        <dbReference type="EMBL" id="CAL8118406.1"/>
    </source>
</evidence>
<name>A0ABP1R6N7_9HEXA</name>
<keyword evidence="2" id="KW-1185">Reference proteome</keyword>
<comment type="caution">
    <text evidence="1">The sequence shown here is derived from an EMBL/GenBank/DDBJ whole genome shotgun (WGS) entry which is preliminary data.</text>
</comment>
<proteinExistence type="predicted"/>
<accession>A0ABP1R6N7</accession>
<dbReference type="EMBL" id="CAXLJM020000057">
    <property type="protein sequence ID" value="CAL8118406.1"/>
    <property type="molecule type" value="Genomic_DNA"/>
</dbReference>
<reference evidence="1 2" key="1">
    <citation type="submission" date="2024-08" db="EMBL/GenBank/DDBJ databases">
        <authorList>
            <person name="Cucini C."/>
            <person name="Frati F."/>
        </authorList>
    </citation>
    <scope>NUCLEOTIDE SEQUENCE [LARGE SCALE GENOMIC DNA]</scope>
</reference>
<organism evidence="1 2">
    <name type="scientific">Orchesella dallaii</name>
    <dbReference type="NCBI Taxonomy" id="48710"/>
    <lineage>
        <taxon>Eukaryota</taxon>
        <taxon>Metazoa</taxon>
        <taxon>Ecdysozoa</taxon>
        <taxon>Arthropoda</taxon>
        <taxon>Hexapoda</taxon>
        <taxon>Collembola</taxon>
        <taxon>Entomobryomorpha</taxon>
        <taxon>Entomobryoidea</taxon>
        <taxon>Orchesellidae</taxon>
        <taxon>Orchesellinae</taxon>
        <taxon>Orchesella</taxon>
    </lineage>
</organism>
<protein>
    <submittedName>
        <fullName evidence="1">Uncharacterized protein</fullName>
    </submittedName>
</protein>
<evidence type="ECO:0000313" key="2">
    <source>
        <dbReference type="Proteomes" id="UP001642540"/>
    </source>
</evidence>
<gene>
    <name evidence="1" type="ORF">ODALV1_LOCUS18119</name>
</gene>
<dbReference type="Proteomes" id="UP001642540">
    <property type="component" value="Unassembled WGS sequence"/>
</dbReference>